<reference evidence="4 5" key="1">
    <citation type="submission" date="2016-03" db="EMBL/GenBank/DDBJ databases">
        <authorList>
            <person name="Ploux O."/>
        </authorList>
    </citation>
    <scope>NUCLEOTIDE SEQUENCE [LARGE SCALE GENOMIC DNA]</scope>
    <source>
        <strain evidence="4 5">R-45378</strain>
    </source>
</reference>
<evidence type="ECO:0000259" key="3">
    <source>
        <dbReference type="Pfam" id="PF02709"/>
    </source>
</evidence>
<dbReference type="InterPro" id="IPR029044">
    <property type="entry name" value="Nucleotide-diphossugar_trans"/>
</dbReference>
<dbReference type="PANTHER" id="PTHR43685:SF3">
    <property type="entry name" value="SLR2126 PROTEIN"/>
    <property type="match status" value="1"/>
</dbReference>
<dbReference type="InterPro" id="IPR001173">
    <property type="entry name" value="Glyco_trans_2-like"/>
</dbReference>
<dbReference type="SUPFAM" id="SSF53448">
    <property type="entry name" value="Nucleotide-diphospho-sugar transferases"/>
    <property type="match status" value="1"/>
</dbReference>
<dbReference type="CDD" id="cd06420">
    <property type="entry name" value="GT2_Chondriotin_Pol_N"/>
    <property type="match status" value="1"/>
</dbReference>
<protein>
    <submittedName>
        <fullName evidence="4">Glycosyl transferase family 2</fullName>
    </submittedName>
</protein>
<dbReference type="AlphaFoldDB" id="A0A177MZF9"/>
<keyword evidence="1 4" id="KW-0808">Transferase</keyword>
<dbReference type="EMBL" id="LUUJ01000125">
    <property type="protein sequence ID" value="OAI11097.1"/>
    <property type="molecule type" value="Genomic_DNA"/>
</dbReference>
<dbReference type="InterPro" id="IPR050834">
    <property type="entry name" value="Glycosyltransf_2"/>
</dbReference>
<name>A0A177MZF9_9GAMM</name>
<dbReference type="Pfam" id="PF02709">
    <property type="entry name" value="Glyco_transf_7C"/>
    <property type="match status" value="1"/>
</dbReference>
<evidence type="ECO:0000313" key="4">
    <source>
        <dbReference type="EMBL" id="OAI11097.1"/>
    </source>
</evidence>
<dbReference type="Proteomes" id="UP000077857">
    <property type="component" value="Unassembled WGS sequence"/>
</dbReference>
<gene>
    <name evidence="4" type="ORF">A1507_20885</name>
</gene>
<organism evidence="4 5">
    <name type="scientific">Methylomonas koyamae</name>
    <dbReference type="NCBI Taxonomy" id="702114"/>
    <lineage>
        <taxon>Bacteria</taxon>
        <taxon>Pseudomonadati</taxon>
        <taxon>Pseudomonadota</taxon>
        <taxon>Gammaproteobacteria</taxon>
        <taxon>Methylococcales</taxon>
        <taxon>Methylococcaceae</taxon>
        <taxon>Methylomonas</taxon>
    </lineage>
</organism>
<dbReference type="PANTHER" id="PTHR43685">
    <property type="entry name" value="GLYCOSYLTRANSFERASE"/>
    <property type="match status" value="1"/>
</dbReference>
<evidence type="ECO:0000313" key="5">
    <source>
        <dbReference type="Proteomes" id="UP000077857"/>
    </source>
</evidence>
<dbReference type="GO" id="GO:0016740">
    <property type="term" value="F:transferase activity"/>
    <property type="evidence" value="ECO:0007669"/>
    <property type="project" value="UniProtKB-KW"/>
</dbReference>
<dbReference type="InterPro" id="IPR027791">
    <property type="entry name" value="Galactosyl_T_C"/>
</dbReference>
<evidence type="ECO:0000259" key="2">
    <source>
        <dbReference type="Pfam" id="PF00535"/>
    </source>
</evidence>
<proteinExistence type="predicted"/>
<feature type="domain" description="Glycosyltransferase 2-like" evidence="2">
    <location>
        <begin position="5"/>
        <end position="139"/>
    </location>
</feature>
<comment type="caution">
    <text evidence="4">The sequence shown here is derived from an EMBL/GenBank/DDBJ whole genome shotgun (WGS) entry which is preliminary data.</text>
</comment>
<sequence>MDLISVIVTTYNRPPALLACLRSLQDQLDRNFEILVADDGSDQATRRLIEQEIKTSPIPIRHIWHEDKGFRAGTIRNKAAAAATGSYLLFMDGDCIAFPGFIARHRLLAETGYFVPGNRLLLNAGGTEQVLSSGTALHRQSIGFFMRLWLQRKLNRLLPLIYVPLQRWRYFNPRRWQNAMTCNLALWQADFLAVNGFDELFEGWGYEDSDLVIRLIHSGCKRKEGRFAAPVLHLWHPYNDRSQHDENYRRLLERVADPRIVVAQRGVSQYIAESAPDV</sequence>
<dbReference type="Gene3D" id="3.90.550.10">
    <property type="entry name" value="Spore Coat Polysaccharide Biosynthesis Protein SpsA, Chain A"/>
    <property type="match status" value="1"/>
</dbReference>
<evidence type="ECO:0000256" key="1">
    <source>
        <dbReference type="ARBA" id="ARBA00022679"/>
    </source>
</evidence>
<feature type="domain" description="Galactosyltransferase C-terminal" evidence="3">
    <location>
        <begin position="174"/>
        <end position="222"/>
    </location>
</feature>
<dbReference type="Pfam" id="PF00535">
    <property type="entry name" value="Glycos_transf_2"/>
    <property type="match status" value="1"/>
</dbReference>
<accession>A0A177MZF9</accession>